<dbReference type="EMBL" id="JAAAID010004143">
    <property type="protein sequence ID" value="KAF9994148.1"/>
    <property type="molecule type" value="Genomic_DNA"/>
</dbReference>
<proteinExistence type="predicted"/>
<evidence type="ECO:0000313" key="2">
    <source>
        <dbReference type="Proteomes" id="UP000703661"/>
    </source>
</evidence>
<comment type="caution">
    <text evidence="1">The sequence shown here is derived from an EMBL/GenBank/DDBJ whole genome shotgun (WGS) entry which is preliminary data.</text>
</comment>
<dbReference type="AlphaFoldDB" id="A0A9P6ME78"/>
<keyword evidence="2" id="KW-1185">Reference proteome</keyword>
<sequence length="126" mass="14601">MSHVQRNQNTSSSDINDDWRAELRGLPTEEYIKTCKRITDVDYGGYLTFTSKDDGFTKSQAHSDWKDTIDRLLQCKRKGLFQKGEGLQRKWAKNTYRFIDAMHWALQKRKQTAKLQSVIVTGLADA</sequence>
<evidence type="ECO:0000313" key="1">
    <source>
        <dbReference type="EMBL" id="KAF9994148.1"/>
    </source>
</evidence>
<gene>
    <name evidence="1" type="ORF">BGZ80_007906</name>
</gene>
<reference evidence="1" key="1">
    <citation type="journal article" date="2020" name="Fungal Divers.">
        <title>Resolving the Mortierellaceae phylogeny through synthesis of multi-gene phylogenetics and phylogenomics.</title>
        <authorList>
            <person name="Vandepol N."/>
            <person name="Liber J."/>
            <person name="Desiro A."/>
            <person name="Na H."/>
            <person name="Kennedy M."/>
            <person name="Barry K."/>
            <person name="Grigoriev I.V."/>
            <person name="Miller A.N."/>
            <person name="O'Donnell K."/>
            <person name="Stajich J.E."/>
            <person name="Bonito G."/>
        </authorList>
    </citation>
    <scope>NUCLEOTIDE SEQUENCE</scope>
    <source>
        <strain evidence="1">NRRL 2769</strain>
    </source>
</reference>
<dbReference type="Proteomes" id="UP000703661">
    <property type="component" value="Unassembled WGS sequence"/>
</dbReference>
<name>A0A9P6ME78_9FUNG</name>
<organism evidence="1 2">
    <name type="scientific">Entomortierella chlamydospora</name>
    <dbReference type="NCBI Taxonomy" id="101097"/>
    <lineage>
        <taxon>Eukaryota</taxon>
        <taxon>Fungi</taxon>
        <taxon>Fungi incertae sedis</taxon>
        <taxon>Mucoromycota</taxon>
        <taxon>Mortierellomycotina</taxon>
        <taxon>Mortierellomycetes</taxon>
        <taxon>Mortierellales</taxon>
        <taxon>Mortierellaceae</taxon>
        <taxon>Entomortierella</taxon>
    </lineage>
</organism>
<feature type="non-terminal residue" evidence="1">
    <location>
        <position position="126"/>
    </location>
</feature>
<accession>A0A9P6ME78</accession>
<protein>
    <submittedName>
        <fullName evidence="1">Uncharacterized protein</fullName>
    </submittedName>
</protein>